<dbReference type="InterPro" id="IPR006311">
    <property type="entry name" value="TAT_signal"/>
</dbReference>
<feature type="region of interest" description="Disordered" evidence="1">
    <location>
        <begin position="649"/>
        <end position="729"/>
    </location>
</feature>
<accession>A0ABT9NKW2</accession>
<evidence type="ECO:0000256" key="1">
    <source>
        <dbReference type="SAM" id="MobiDB-lite"/>
    </source>
</evidence>
<reference evidence="3 4" key="1">
    <citation type="submission" date="2023-07" db="EMBL/GenBank/DDBJ databases">
        <title>Sequencing the genomes of 1000 actinobacteria strains.</title>
        <authorList>
            <person name="Klenk H.-P."/>
        </authorList>
    </citation>
    <scope>NUCLEOTIDE SEQUENCE [LARGE SCALE GENOMIC DNA]</scope>
    <source>
        <strain evidence="3 4">GD13</strain>
    </source>
</reference>
<comment type="caution">
    <text evidence="3">The sequence shown here is derived from an EMBL/GenBank/DDBJ whole genome shotgun (WGS) entry which is preliminary data.</text>
</comment>
<feature type="region of interest" description="Disordered" evidence="1">
    <location>
        <begin position="878"/>
        <end position="906"/>
    </location>
</feature>
<feature type="chain" id="PRO_5047453689" evidence="2">
    <location>
        <begin position="34"/>
        <end position="942"/>
    </location>
</feature>
<evidence type="ECO:0000256" key="2">
    <source>
        <dbReference type="SAM" id="SignalP"/>
    </source>
</evidence>
<feature type="signal peptide" evidence="2">
    <location>
        <begin position="1"/>
        <end position="33"/>
    </location>
</feature>
<dbReference type="Proteomes" id="UP001240447">
    <property type="component" value="Unassembled WGS sequence"/>
</dbReference>
<organism evidence="3 4">
    <name type="scientific">Nocardioides massiliensis</name>
    <dbReference type="NCBI Taxonomy" id="1325935"/>
    <lineage>
        <taxon>Bacteria</taxon>
        <taxon>Bacillati</taxon>
        <taxon>Actinomycetota</taxon>
        <taxon>Actinomycetes</taxon>
        <taxon>Propionibacteriales</taxon>
        <taxon>Nocardioidaceae</taxon>
        <taxon>Nocardioides</taxon>
    </lineage>
</organism>
<proteinExistence type="predicted"/>
<gene>
    <name evidence="3" type="ORF">J2S59_000875</name>
</gene>
<evidence type="ECO:0000313" key="4">
    <source>
        <dbReference type="Proteomes" id="UP001240447"/>
    </source>
</evidence>
<name>A0ABT9NKW2_9ACTN</name>
<dbReference type="PROSITE" id="PS51318">
    <property type="entry name" value="TAT"/>
    <property type="match status" value="1"/>
</dbReference>
<keyword evidence="2" id="KW-0732">Signal</keyword>
<sequence>MTKRRRMRRALGGLTALLLAAPLLALTPTPATANPDNPEGVPDHHGYYLDDDRFVTDAWPLHQQERWREVFKSSMTVGGPTNNWARVGQGGNEAGFTGNTNWLTSSSRLAPKQEGEFGYRWTTSGDRHNYDRWQYTGHIGARVPLPGGASWESVHSNELLKAYNRGSNGPYIETFADTLKYQLYDACGKSDWRMTMGQWAQVGHYCAGGIYEDEEQDRYMGMRSDIIYGFYDNMTNYIDTDLSRQGTWDYLGYPEYDPELGARFKRNGISDASKWVFAIHLEDENGGLEWARWNTHDWAIGQGDTGGPMNPGPAIRGDGHHSRRNFGSVATVGKMREYIHSEIDRADEEGYGEAYVYGLHRGLVVLDVVYGDKDWHPIEVLMIPGFLDSYACEYYGQDRHGNPAMLPHLPPIHPDPSFRDQRDRVMSCPPTDDEREWEYLYEDEIREETHPTSEVIEAPIHRVVTVEDNSPAGVGRGSFETQQELVKTPLGELLDDLCGQRDGGCTEDTTFTDEEFTALEAAAARSQDTEAGSVDLTASNEQVLADGRLISVEQAVQDVRITRHGVRNRLMRRQRITEFYRDNRANILATNVRYTPWEYANRPEEDMVSGESSFEVGSQRFEQGFQVLVTHCNGAGFDAEVGARSIDERTTNDPQFTGTHLAGTAVSRSYTTPGGGPWGESGPTSERGFYDKVCSYNGTRSNPATEEPASESVRGHSVFPRDGEAHHLPTAYYTPTTEGWVRYEGNGPMAFTATRWGAGTPTVDLFSIRGRDCRTGELGSKLFGGGDGPAPTLRQWTLEQHSANGVAISPGCYKDLFVEGLWASDSGKPQVLTVKWDFEARVATVVPSEALGFNAAGNPSYRRNTVGARVRGQVVSSNEAGRTRVPADQERWEEATGSGTENTLDRTVPYGVSLDARGQWTHQPRHTSPFYYGVEFARAVGH</sequence>
<dbReference type="RefSeq" id="WP_306824845.1">
    <property type="nucleotide sequence ID" value="NZ_JAUSQM010000001.1"/>
</dbReference>
<protein>
    <submittedName>
        <fullName evidence="3">Uncharacterized protein</fullName>
    </submittedName>
</protein>
<feature type="compositionally biased region" description="Basic and acidic residues" evidence="1">
    <location>
        <begin position="881"/>
        <end position="894"/>
    </location>
</feature>
<keyword evidence="4" id="KW-1185">Reference proteome</keyword>
<dbReference type="EMBL" id="JAUSQM010000001">
    <property type="protein sequence ID" value="MDP9821066.1"/>
    <property type="molecule type" value="Genomic_DNA"/>
</dbReference>
<evidence type="ECO:0000313" key="3">
    <source>
        <dbReference type="EMBL" id="MDP9821066.1"/>
    </source>
</evidence>